<sequence>MNDPDDWQRSGKHWHAYSEVREKQDASTRADRLTREPDEALCNPRAVARWLAEMSHEHSLRTAVKLLGENAGWGHVGDSGHLDHDRFADEITAARGDSVYVSIIREHDRLDLWVEAVTADDCSEVHHEQE</sequence>
<evidence type="ECO:0000313" key="2">
    <source>
        <dbReference type="EMBL" id="MDR7300887.1"/>
    </source>
</evidence>
<dbReference type="EMBL" id="JAVDXW010000001">
    <property type="protein sequence ID" value="MDR7300887.1"/>
    <property type="molecule type" value="Genomic_DNA"/>
</dbReference>
<evidence type="ECO:0000256" key="1">
    <source>
        <dbReference type="SAM" id="MobiDB-lite"/>
    </source>
</evidence>
<organism evidence="2 3">
    <name type="scientific">Haloactinomyces albus</name>
    <dbReference type="NCBI Taxonomy" id="1352928"/>
    <lineage>
        <taxon>Bacteria</taxon>
        <taxon>Bacillati</taxon>
        <taxon>Actinomycetota</taxon>
        <taxon>Actinomycetes</taxon>
        <taxon>Actinopolysporales</taxon>
        <taxon>Actinopolysporaceae</taxon>
        <taxon>Haloactinomyces</taxon>
    </lineage>
</organism>
<feature type="compositionally biased region" description="Basic and acidic residues" evidence="1">
    <location>
        <begin position="16"/>
        <end position="34"/>
    </location>
</feature>
<dbReference type="RefSeq" id="WP_310270404.1">
    <property type="nucleotide sequence ID" value="NZ_JAVDXW010000001.1"/>
</dbReference>
<dbReference type="Proteomes" id="UP001180845">
    <property type="component" value="Unassembled WGS sequence"/>
</dbReference>
<feature type="region of interest" description="Disordered" evidence="1">
    <location>
        <begin position="1"/>
        <end position="34"/>
    </location>
</feature>
<comment type="caution">
    <text evidence="2">The sequence shown here is derived from an EMBL/GenBank/DDBJ whole genome shotgun (WGS) entry which is preliminary data.</text>
</comment>
<gene>
    <name evidence="2" type="ORF">JOF55_001068</name>
</gene>
<dbReference type="AlphaFoldDB" id="A0AAE3Z9N9"/>
<keyword evidence="3" id="KW-1185">Reference proteome</keyword>
<accession>A0AAE3Z9N9</accession>
<name>A0AAE3Z9N9_9ACTN</name>
<proteinExistence type="predicted"/>
<protein>
    <submittedName>
        <fullName evidence="2">Uncharacterized protein</fullName>
    </submittedName>
</protein>
<reference evidence="2" key="1">
    <citation type="submission" date="2023-07" db="EMBL/GenBank/DDBJ databases">
        <title>Sequencing the genomes of 1000 actinobacteria strains.</title>
        <authorList>
            <person name="Klenk H.-P."/>
        </authorList>
    </citation>
    <scope>NUCLEOTIDE SEQUENCE</scope>
    <source>
        <strain evidence="2">DSM 45977</strain>
    </source>
</reference>
<evidence type="ECO:0000313" key="3">
    <source>
        <dbReference type="Proteomes" id="UP001180845"/>
    </source>
</evidence>